<dbReference type="InterPro" id="IPR026891">
    <property type="entry name" value="Fn3-like"/>
</dbReference>
<dbReference type="SUPFAM" id="SSF52279">
    <property type="entry name" value="Beta-D-glucan exohydrolase, C-terminal domain"/>
    <property type="match status" value="1"/>
</dbReference>
<evidence type="ECO:0000256" key="8">
    <source>
        <dbReference type="ARBA" id="ARBA00022801"/>
    </source>
</evidence>
<dbReference type="SUPFAM" id="SSF51445">
    <property type="entry name" value="(Trans)glycosidases"/>
    <property type="match status" value="1"/>
</dbReference>
<keyword evidence="10" id="KW-0326">Glycosidase</keyword>
<evidence type="ECO:0000256" key="7">
    <source>
        <dbReference type="ARBA" id="ARBA00022729"/>
    </source>
</evidence>
<evidence type="ECO:0000256" key="4">
    <source>
        <dbReference type="ARBA" id="ARBA00005336"/>
    </source>
</evidence>
<evidence type="ECO:0000256" key="5">
    <source>
        <dbReference type="ARBA" id="ARBA00012744"/>
    </source>
</evidence>
<gene>
    <name evidence="19" type="ORF">INT43_003724</name>
</gene>
<dbReference type="Gene3D" id="3.20.20.300">
    <property type="entry name" value="Glycoside hydrolase, family 3, N-terminal domain"/>
    <property type="match status" value="1"/>
</dbReference>
<dbReference type="GO" id="GO:0009251">
    <property type="term" value="P:glucan catabolic process"/>
    <property type="evidence" value="ECO:0007669"/>
    <property type="project" value="TreeGrafter"/>
</dbReference>
<name>A0A8H7PTA8_MORIS</name>
<evidence type="ECO:0000256" key="13">
    <source>
        <dbReference type="ARBA" id="ARBA00039579"/>
    </source>
</evidence>
<evidence type="ECO:0000256" key="17">
    <source>
        <dbReference type="SAM" id="SignalP"/>
    </source>
</evidence>
<feature type="domain" description="Fibronectin type III-like" evidence="18">
    <location>
        <begin position="615"/>
        <end position="685"/>
    </location>
</feature>
<keyword evidence="20" id="KW-1185">Reference proteome</keyword>
<evidence type="ECO:0000313" key="20">
    <source>
        <dbReference type="Proteomes" id="UP000654370"/>
    </source>
</evidence>
<comment type="pathway">
    <text evidence="3">Glycan metabolism; cellulose degradation.</text>
</comment>
<dbReference type="FunFam" id="3.20.20.300:FF:000002">
    <property type="entry name" value="Probable beta-glucosidase"/>
    <property type="match status" value="1"/>
</dbReference>
<dbReference type="EC" id="3.2.1.21" evidence="5"/>
<comment type="function">
    <text evidence="12">Beta-glucosidases are one of a number of cellulolytic enzymes involved in the degradation of cellulosic biomass. Catalyzes the last step releasing glucose from the inhibitory cellobiose.</text>
</comment>
<accession>A0A8H7PTA8</accession>
<dbReference type="InterPro" id="IPR036962">
    <property type="entry name" value="Glyco_hydro_3_N_sf"/>
</dbReference>
<feature type="chain" id="PRO_5034938172" description="Probable beta-glucosidase G" evidence="17">
    <location>
        <begin position="21"/>
        <end position="696"/>
    </location>
</feature>
<dbReference type="InterPro" id="IPR013783">
    <property type="entry name" value="Ig-like_fold"/>
</dbReference>
<dbReference type="Gene3D" id="3.40.50.1700">
    <property type="entry name" value="Glycoside hydrolase family 3 C-terminal domain"/>
    <property type="match status" value="1"/>
</dbReference>
<keyword evidence="9" id="KW-0119">Carbohydrate metabolism</keyword>
<dbReference type="EMBL" id="JAEPQZ010000006">
    <property type="protein sequence ID" value="KAG2179937.1"/>
    <property type="molecule type" value="Genomic_DNA"/>
</dbReference>
<reference evidence="19" key="1">
    <citation type="submission" date="2020-12" db="EMBL/GenBank/DDBJ databases">
        <title>Metabolic potential, ecology and presence of endohyphal bacteria is reflected in genomic diversity of Mucoromycotina.</title>
        <authorList>
            <person name="Muszewska A."/>
            <person name="Okrasinska A."/>
            <person name="Steczkiewicz K."/>
            <person name="Drgas O."/>
            <person name="Orlowska M."/>
            <person name="Perlinska-Lenart U."/>
            <person name="Aleksandrzak-Piekarczyk T."/>
            <person name="Szatraj K."/>
            <person name="Zielenkiewicz U."/>
            <person name="Pilsyk S."/>
            <person name="Malc E."/>
            <person name="Mieczkowski P."/>
            <person name="Kruszewska J.S."/>
            <person name="Biernat P."/>
            <person name="Pawlowska J."/>
        </authorList>
    </citation>
    <scope>NUCLEOTIDE SEQUENCE</scope>
    <source>
        <strain evidence="19">WA0000067209</strain>
    </source>
</reference>
<evidence type="ECO:0000256" key="2">
    <source>
        <dbReference type="ARBA" id="ARBA00004613"/>
    </source>
</evidence>
<evidence type="ECO:0000256" key="16">
    <source>
        <dbReference type="ARBA" id="ARBA00041808"/>
    </source>
</evidence>
<dbReference type="Proteomes" id="UP000654370">
    <property type="component" value="Unassembled WGS sequence"/>
</dbReference>
<dbReference type="Gene3D" id="2.60.40.10">
    <property type="entry name" value="Immunoglobulins"/>
    <property type="match status" value="1"/>
</dbReference>
<evidence type="ECO:0000259" key="18">
    <source>
        <dbReference type="SMART" id="SM01217"/>
    </source>
</evidence>
<dbReference type="PANTHER" id="PTHR42715:SF12">
    <property type="entry name" value="BETA-GLUCOSIDASE G-RELATED"/>
    <property type="match status" value="1"/>
</dbReference>
<evidence type="ECO:0000256" key="6">
    <source>
        <dbReference type="ARBA" id="ARBA00022525"/>
    </source>
</evidence>
<dbReference type="AlphaFoldDB" id="A0A8H7PTA8"/>
<dbReference type="Pfam" id="PF00933">
    <property type="entry name" value="Glyco_hydro_3"/>
    <property type="match status" value="1"/>
</dbReference>
<dbReference type="Pfam" id="PF01915">
    <property type="entry name" value="Glyco_hydro_3_C"/>
    <property type="match status" value="1"/>
</dbReference>
<dbReference type="Pfam" id="PF14310">
    <property type="entry name" value="Fn3-like"/>
    <property type="match status" value="1"/>
</dbReference>
<organism evidence="19 20">
    <name type="scientific">Mortierella isabellina</name>
    <name type="common">Filamentous fungus</name>
    <name type="synonym">Umbelopsis isabellina</name>
    <dbReference type="NCBI Taxonomy" id="91625"/>
    <lineage>
        <taxon>Eukaryota</taxon>
        <taxon>Fungi</taxon>
        <taxon>Fungi incertae sedis</taxon>
        <taxon>Mucoromycota</taxon>
        <taxon>Mucoromycotina</taxon>
        <taxon>Umbelopsidomycetes</taxon>
        <taxon>Umbelopsidales</taxon>
        <taxon>Umbelopsidaceae</taxon>
        <taxon>Umbelopsis</taxon>
    </lineage>
</organism>
<evidence type="ECO:0000256" key="3">
    <source>
        <dbReference type="ARBA" id="ARBA00004987"/>
    </source>
</evidence>
<dbReference type="InterPro" id="IPR017853">
    <property type="entry name" value="GH"/>
</dbReference>
<keyword evidence="6" id="KW-0964">Secreted</keyword>
<comment type="similarity">
    <text evidence="4">Belongs to the glycosyl hydrolase 3 family.</text>
</comment>
<dbReference type="InterPro" id="IPR050288">
    <property type="entry name" value="Cellulose_deg_GH3"/>
</dbReference>
<keyword evidence="7 17" id="KW-0732">Signal</keyword>
<evidence type="ECO:0000256" key="15">
    <source>
        <dbReference type="ARBA" id="ARBA00041601"/>
    </source>
</evidence>
<feature type="signal peptide" evidence="17">
    <location>
        <begin position="1"/>
        <end position="20"/>
    </location>
</feature>
<comment type="caution">
    <text evidence="19">The sequence shown here is derived from an EMBL/GenBank/DDBJ whole genome shotgun (WGS) entry which is preliminary data.</text>
</comment>
<dbReference type="GO" id="GO:0008422">
    <property type="term" value="F:beta-glucosidase activity"/>
    <property type="evidence" value="ECO:0007669"/>
    <property type="project" value="UniProtKB-EC"/>
</dbReference>
<evidence type="ECO:0000256" key="1">
    <source>
        <dbReference type="ARBA" id="ARBA00000448"/>
    </source>
</evidence>
<dbReference type="SMART" id="SM01217">
    <property type="entry name" value="Fn3_like"/>
    <property type="match status" value="1"/>
</dbReference>
<evidence type="ECO:0000256" key="10">
    <source>
        <dbReference type="ARBA" id="ARBA00023295"/>
    </source>
</evidence>
<evidence type="ECO:0000256" key="11">
    <source>
        <dbReference type="ARBA" id="ARBA00023326"/>
    </source>
</evidence>
<protein>
    <recommendedName>
        <fullName evidence="13">Probable beta-glucosidase G</fullName>
        <ecNumber evidence="5">3.2.1.21</ecNumber>
    </recommendedName>
    <alternativeName>
        <fullName evidence="14">Beta-D-glucoside glucohydrolase G</fullName>
    </alternativeName>
    <alternativeName>
        <fullName evidence="15">Cellobiase G</fullName>
    </alternativeName>
    <alternativeName>
        <fullName evidence="16">Gentiobiase G</fullName>
    </alternativeName>
</protein>
<keyword evidence="11" id="KW-0624">Polysaccharide degradation</keyword>
<comment type="subcellular location">
    <subcellularLocation>
        <location evidence="2">Secreted</location>
    </subcellularLocation>
</comment>
<proteinExistence type="inferred from homology"/>
<evidence type="ECO:0000256" key="9">
    <source>
        <dbReference type="ARBA" id="ARBA00023277"/>
    </source>
</evidence>
<dbReference type="GO" id="GO:0005576">
    <property type="term" value="C:extracellular region"/>
    <property type="evidence" value="ECO:0007669"/>
    <property type="project" value="UniProtKB-SubCell"/>
</dbReference>
<dbReference type="PRINTS" id="PR00133">
    <property type="entry name" value="GLHYDRLASE3"/>
</dbReference>
<dbReference type="InterPro" id="IPR036881">
    <property type="entry name" value="Glyco_hydro_3_C_sf"/>
</dbReference>
<evidence type="ECO:0000313" key="19">
    <source>
        <dbReference type="EMBL" id="KAG2179937.1"/>
    </source>
</evidence>
<dbReference type="InterPro" id="IPR001764">
    <property type="entry name" value="Glyco_hydro_3_N"/>
</dbReference>
<dbReference type="InterPro" id="IPR002772">
    <property type="entry name" value="Glyco_hydro_3_C"/>
</dbReference>
<sequence length="696" mass="74032">MRLSLSLVAIATASLITTEAAQLSWEQAYAKAKAKVANLSLEDKVSLGTGIGDGPCVGNTAAMSNASWPGLCLQDSPLAVRLAYNVTGGIAGINVAASFDRKLTLQRGHDMGQEFRGKGINIQLGPDVNMARTPEAGRNWEGFGEDPYLTGIMGALTVQGVQAEGVISTAKHFILNEQETDRTTNTSIADERTIHEIYAWPFARAVEAGLVSVMCSYNQINYTYACENDATMNKILKQQIGFQGFIQSDWGATHSGAKALMAGLDMDMPGPDDFWGANLVAAAKNGTVPMSRVDDAATRILASYYKLGQDSNFPKVQVDSDDVPSAPVDVVTSAAHKATVRSIGAASVVVLKNDDNILPLTNPKAIGVIGQDAGPTFYGIGGCTEHACYDNGTAAAGWGSGGSYFFDLVDPLQGITSRANQSKIKSSLTNDVDTATQIAKAVDIAIVFVQSNSGEGTDRSNITLWNKGDDLVKAVAAANPNTIVVVHTPSAVLMPWVNNVKAVINAGLPGEESGNSLADVLFGDVNPSGRLPYTIAVKNSDYPAHVSKPPVVYSEKLLIGYRWFDTKNIEPLFPFGHGLSYTNFTYSNLKITKSKSSNMAISASIKNSGKIAGSEVPQLYIGFPESAGEPVKILRGFDKLMLKPGQTSTVTFPLNVSKELSIYDVGSQSWQIAHGQFKVYVGASSRDIRLNGTFSL</sequence>
<evidence type="ECO:0000256" key="14">
    <source>
        <dbReference type="ARBA" id="ARBA00041276"/>
    </source>
</evidence>
<evidence type="ECO:0000256" key="12">
    <source>
        <dbReference type="ARBA" id="ARBA00024983"/>
    </source>
</evidence>
<comment type="catalytic activity">
    <reaction evidence="1">
        <text>Hydrolysis of terminal, non-reducing beta-D-glucosyl residues with release of beta-D-glucose.</text>
        <dbReference type="EC" id="3.2.1.21"/>
    </reaction>
</comment>
<dbReference type="PANTHER" id="PTHR42715">
    <property type="entry name" value="BETA-GLUCOSIDASE"/>
    <property type="match status" value="1"/>
</dbReference>
<dbReference type="OrthoDB" id="416222at2759"/>
<keyword evidence="8" id="KW-0378">Hydrolase</keyword>